<dbReference type="GO" id="GO:0004784">
    <property type="term" value="F:superoxide dismutase activity"/>
    <property type="evidence" value="ECO:0007669"/>
    <property type="project" value="UniProtKB-EC"/>
</dbReference>
<keyword evidence="2" id="KW-0479">Metal-binding</keyword>
<dbReference type="GeneID" id="93360260"/>
<dbReference type="Proteomes" id="UP000650477">
    <property type="component" value="Unassembled WGS sequence"/>
</dbReference>
<keyword evidence="2" id="KW-0186">Copper</keyword>
<reference evidence="5" key="1">
    <citation type="submission" date="2017-12" db="EMBL/GenBank/DDBJ databases">
        <title>Genome sequencing and analysis.</title>
        <authorList>
            <person name="Huang Y.-T."/>
        </authorList>
    </citation>
    <scope>NUCLEOTIDE SEQUENCE</scope>
    <source>
        <strain evidence="5">VGH116</strain>
    </source>
</reference>
<dbReference type="Gene3D" id="2.60.40.200">
    <property type="entry name" value="Superoxide dismutase, copper/zinc binding domain"/>
    <property type="match status" value="1"/>
</dbReference>
<evidence type="ECO:0000313" key="6">
    <source>
        <dbReference type="Proteomes" id="UP000650477"/>
    </source>
</evidence>
<dbReference type="GO" id="GO:0005507">
    <property type="term" value="F:copper ion binding"/>
    <property type="evidence" value="ECO:0007669"/>
    <property type="project" value="InterPro"/>
</dbReference>
<dbReference type="CDD" id="cd00305">
    <property type="entry name" value="Cu-Zn_Superoxide_Dismutase"/>
    <property type="match status" value="1"/>
</dbReference>
<dbReference type="NCBIfam" id="NF007628">
    <property type="entry name" value="PRK10290.1"/>
    <property type="match status" value="1"/>
</dbReference>
<evidence type="ECO:0000256" key="3">
    <source>
        <dbReference type="SAM" id="SignalP"/>
    </source>
</evidence>
<dbReference type="PROSITE" id="PS00332">
    <property type="entry name" value="SOD_CU_ZN_2"/>
    <property type="match status" value="1"/>
</dbReference>
<evidence type="ECO:0000256" key="1">
    <source>
        <dbReference type="ARBA" id="ARBA00010457"/>
    </source>
</evidence>
<dbReference type="InterPro" id="IPR036423">
    <property type="entry name" value="SOD-like_Cu/Zn_dom_sf"/>
</dbReference>
<protein>
    <recommendedName>
        <fullName evidence="2">Superoxide dismutase [Cu-Zn]</fullName>
        <ecNumber evidence="2">1.15.1.1</ecNumber>
    </recommendedName>
</protein>
<dbReference type="RefSeq" id="WP_004235395.1">
    <property type="nucleotide sequence ID" value="NZ_ABGYJJ040000001.1"/>
</dbReference>
<feature type="domain" description="Superoxide dismutase copper/zinc binding" evidence="4">
    <location>
        <begin position="37"/>
        <end position="172"/>
    </location>
</feature>
<keyword evidence="2" id="KW-0862">Zinc</keyword>
<dbReference type="InterPro" id="IPR024134">
    <property type="entry name" value="SOD_Cu/Zn_/chaperone"/>
</dbReference>
<gene>
    <name evidence="5" type="ORF">CYG68_05965</name>
</gene>
<organism evidence="5 6">
    <name type="scientific">Morganella morganii</name>
    <name type="common">Proteus morganii</name>
    <dbReference type="NCBI Taxonomy" id="582"/>
    <lineage>
        <taxon>Bacteria</taxon>
        <taxon>Pseudomonadati</taxon>
        <taxon>Pseudomonadota</taxon>
        <taxon>Gammaproteobacteria</taxon>
        <taxon>Enterobacterales</taxon>
        <taxon>Morganellaceae</taxon>
        <taxon>Morganella</taxon>
    </lineage>
</organism>
<dbReference type="PANTHER" id="PTHR10003">
    <property type="entry name" value="SUPEROXIDE DISMUTASE CU-ZN -RELATED"/>
    <property type="match status" value="1"/>
</dbReference>
<dbReference type="InterPro" id="IPR001424">
    <property type="entry name" value="SOD_Cu_Zn_dom"/>
</dbReference>
<comment type="caution">
    <text evidence="5">The sequence shown here is derived from an EMBL/GenBank/DDBJ whole genome shotgun (WGS) entry which is preliminary data.</text>
</comment>
<evidence type="ECO:0000259" key="4">
    <source>
        <dbReference type="Pfam" id="PF00080"/>
    </source>
</evidence>
<dbReference type="InterPro" id="IPR018152">
    <property type="entry name" value="SOD_Cu/Zn_BS"/>
</dbReference>
<feature type="chain" id="PRO_5041165176" description="Superoxide dismutase [Cu-Zn]" evidence="3">
    <location>
        <begin position="20"/>
        <end position="175"/>
    </location>
</feature>
<proteinExistence type="inferred from homology"/>
<evidence type="ECO:0000256" key="2">
    <source>
        <dbReference type="RuleBase" id="RU000393"/>
    </source>
</evidence>
<comment type="cofactor">
    <cofactor evidence="2">
        <name>Cu cation</name>
        <dbReference type="ChEBI" id="CHEBI:23378"/>
    </cofactor>
    <text evidence="2">Binds 1 copper ion per subunit.</text>
</comment>
<name>A0A2I1WUG4_MORMO</name>
<accession>A0A2I1WUG4</accession>
<keyword evidence="2" id="KW-0560">Oxidoreductase</keyword>
<dbReference type="SUPFAM" id="SSF49329">
    <property type="entry name" value="Cu,Zn superoxide dismutase-like"/>
    <property type="match status" value="1"/>
</dbReference>
<dbReference type="EMBL" id="PKLF01000004">
    <property type="protein sequence ID" value="MBE8611964.1"/>
    <property type="molecule type" value="Genomic_DNA"/>
</dbReference>
<dbReference type="EC" id="1.15.1.1" evidence="2"/>
<evidence type="ECO:0000313" key="5">
    <source>
        <dbReference type="EMBL" id="MBE8611964.1"/>
    </source>
</evidence>
<dbReference type="PROSITE" id="PS00087">
    <property type="entry name" value="SOD_CU_ZN_1"/>
    <property type="match status" value="1"/>
</dbReference>
<comment type="function">
    <text evidence="2">Destroys radicals which are normally produced within the cells and which are toxic to biological systems.</text>
</comment>
<comment type="cofactor">
    <cofactor evidence="2">
        <name>Zn(2+)</name>
        <dbReference type="ChEBI" id="CHEBI:29105"/>
    </cofactor>
    <text evidence="2">Binds 1 zinc ion per subunit.</text>
</comment>
<keyword evidence="3" id="KW-0732">Signal</keyword>
<sequence length="175" mass="17944">MMKKLIPLLILMGASTSLAATERVTLHEATEKGAGKVIGTIDIQETDYGLLFTPALNGLPPGVHGFHIHENPSCDAAEKEGKPVPALAAGGHFDPAGTKVHAGPYADGHLGDLPALYVTDDGKATTQVLAPRLKKLREIKGHAIMVHAGGDNHSDSPAPLGGGGARIACGVIAAE</sequence>
<feature type="signal peptide" evidence="3">
    <location>
        <begin position="1"/>
        <end position="19"/>
    </location>
</feature>
<dbReference type="Pfam" id="PF00080">
    <property type="entry name" value="Sod_Cu"/>
    <property type="match status" value="1"/>
</dbReference>
<comment type="similarity">
    <text evidence="1 2">Belongs to the Cu-Zn superoxide dismutase family.</text>
</comment>
<comment type="catalytic activity">
    <reaction evidence="2">
        <text>2 superoxide + 2 H(+) = H2O2 + O2</text>
        <dbReference type="Rhea" id="RHEA:20696"/>
        <dbReference type="ChEBI" id="CHEBI:15378"/>
        <dbReference type="ChEBI" id="CHEBI:15379"/>
        <dbReference type="ChEBI" id="CHEBI:16240"/>
        <dbReference type="ChEBI" id="CHEBI:18421"/>
        <dbReference type="EC" id="1.15.1.1"/>
    </reaction>
</comment>
<dbReference type="AlphaFoldDB" id="A0A2I1WUG4"/>